<protein>
    <submittedName>
        <fullName evidence="2">Uncharacterized protein</fullName>
    </submittedName>
</protein>
<sequence>HIRRKGISALRSNPNSKPDVKAWPEYDILIRFSSDDFIVAKQASIRFQYSSTIETGTEIDEQVHIVKRRKNRKRKVTYSPLPIGCKKKSRMVEEQSSSESEPEKNPDNFNCSGLIPLFQERVLRDCGSEEDLQDNDCGIYQASATGSDSSKSLASLDLRIRNAPEPHSAKSPSVQSILLESDADESVHSLKITSIGIEKTKQRSESFSSQSFNTPSQILLERGRNLDHFHEDDGSSPTPTHKILESFVREFRRFEKSVLGELHDIKADVELLRANLTRSTSGRESCPINIPIQNQVMLVAAEEKLKDKLVQTKLRQWCVGVGGKIFKAQTFRILGSVCGLDEFGCTQSEVESACQTWFRHAKDRNGGRAKR</sequence>
<comment type="caution">
    <text evidence="2">The sequence shown here is derived from an EMBL/GenBank/DDBJ whole genome shotgun (WGS) entry which is preliminary data.</text>
</comment>
<dbReference type="Proteomes" id="UP000708208">
    <property type="component" value="Unassembled WGS sequence"/>
</dbReference>
<evidence type="ECO:0000313" key="2">
    <source>
        <dbReference type="EMBL" id="CAG7720563.1"/>
    </source>
</evidence>
<feature type="non-terminal residue" evidence="2">
    <location>
        <position position="1"/>
    </location>
</feature>
<proteinExistence type="predicted"/>
<evidence type="ECO:0000313" key="3">
    <source>
        <dbReference type="Proteomes" id="UP000708208"/>
    </source>
</evidence>
<gene>
    <name evidence="2" type="ORF">AFUS01_LOCUS9833</name>
</gene>
<dbReference type="EMBL" id="CAJVCH010071517">
    <property type="protein sequence ID" value="CAG7720563.1"/>
    <property type="molecule type" value="Genomic_DNA"/>
</dbReference>
<accession>A0A8J2K742</accession>
<keyword evidence="3" id="KW-1185">Reference proteome</keyword>
<name>A0A8J2K742_9HEXA</name>
<dbReference type="OrthoDB" id="6780942at2759"/>
<reference evidence="2" key="1">
    <citation type="submission" date="2021-06" db="EMBL/GenBank/DDBJ databases">
        <authorList>
            <person name="Hodson N. C."/>
            <person name="Mongue J. A."/>
            <person name="Jaron S. K."/>
        </authorList>
    </citation>
    <scope>NUCLEOTIDE SEQUENCE</scope>
</reference>
<feature type="region of interest" description="Disordered" evidence="1">
    <location>
        <begin position="87"/>
        <end position="110"/>
    </location>
</feature>
<evidence type="ECO:0000256" key="1">
    <source>
        <dbReference type="SAM" id="MobiDB-lite"/>
    </source>
</evidence>
<dbReference type="AlphaFoldDB" id="A0A8J2K742"/>
<organism evidence="2 3">
    <name type="scientific">Allacma fusca</name>
    <dbReference type="NCBI Taxonomy" id="39272"/>
    <lineage>
        <taxon>Eukaryota</taxon>
        <taxon>Metazoa</taxon>
        <taxon>Ecdysozoa</taxon>
        <taxon>Arthropoda</taxon>
        <taxon>Hexapoda</taxon>
        <taxon>Collembola</taxon>
        <taxon>Symphypleona</taxon>
        <taxon>Sminthuridae</taxon>
        <taxon>Allacma</taxon>
    </lineage>
</organism>